<reference evidence="2 3" key="1">
    <citation type="submission" date="2024-04" db="EMBL/GenBank/DDBJ databases">
        <title>Tritrichomonas musculus Genome.</title>
        <authorList>
            <person name="Alves-Ferreira E."/>
            <person name="Grigg M."/>
            <person name="Lorenzi H."/>
            <person name="Galac M."/>
        </authorList>
    </citation>
    <scope>NUCLEOTIDE SEQUENCE [LARGE SCALE GENOMIC DNA]</scope>
    <source>
        <strain evidence="2 3">EAF2021</strain>
    </source>
</reference>
<evidence type="ECO:0000313" key="2">
    <source>
        <dbReference type="EMBL" id="KAK8900590.1"/>
    </source>
</evidence>
<sequence>MKLQDEINLITKGFQFKCNQLEEENSQLKSKINRISDEIKQKNNKSNEIEKEEFYESASNLFNSINSNDNELCTNQNYSNSFECHEKPDIFKNSSSLFKSGHFNDNGLIFKWFLQPRMLLSKRTRS</sequence>
<dbReference type="EMBL" id="JAPFFF010000001">
    <property type="protein sequence ID" value="KAK8900590.1"/>
    <property type="molecule type" value="Genomic_DNA"/>
</dbReference>
<keyword evidence="3" id="KW-1185">Reference proteome</keyword>
<evidence type="ECO:0000313" key="3">
    <source>
        <dbReference type="Proteomes" id="UP001470230"/>
    </source>
</evidence>
<name>A0ABR2LD52_9EUKA</name>
<comment type="caution">
    <text evidence="2">The sequence shown here is derived from an EMBL/GenBank/DDBJ whole genome shotgun (WGS) entry which is preliminary data.</text>
</comment>
<proteinExistence type="predicted"/>
<gene>
    <name evidence="2" type="ORF">M9Y10_002919</name>
</gene>
<accession>A0ABR2LD52</accession>
<feature type="coiled-coil region" evidence="1">
    <location>
        <begin position="18"/>
        <end position="52"/>
    </location>
</feature>
<dbReference type="Proteomes" id="UP001470230">
    <property type="component" value="Unassembled WGS sequence"/>
</dbReference>
<protein>
    <submittedName>
        <fullName evidence="2">Uncharacterized protein</fullName>
    </submittedName>
</protein>
<keyword evidence="1" id="KW-0175">Coiled coil</keyword>
<organism evidence="2 3">
    <name type="scientific">Tritrichomonas musculus</name>
    <dbReference type="NCBI Taxonomy" id="1915356"/>
    <lineage>
        <taxon>Eukaryota</taxon>
        <taxon>Metamonada</taxon>
        <taxon>Parabasalia</taxon>
        <taxon>Tritrichomonadida</taxon>
        <taxon>Tritrichomonadidae</taxon>
        <taxon>Tritrichomonas</taxon>
    </lineage>
</organism>
<evidence type="ECO:0000256" key="1">
    <source>
        <dbReference type="SAM" id="Coils"/>
    </source>
</evidence>